<dbReference type="InterPro" id="IPR036890">
    <property type="entry name" value="HATPase_C_sf"/>
</dbReference>
<keyword evidence="6" id="KW-0808">Transferase</keyword>
<keyword evidence="7" id="KW-1185">Reference proteome</keyword>
<dbReference type="InterPro" id="IPR011110">
    <property type="entry name" value="Reg_prop"/>
</dbReference>
<evidence type="ECO:0000256" key="1">
    <source>
        <dbReference type="ARBA" id="ARBA00000085"/>
    </source>
</evidence>
<evidence type="ECO:0000313" key="6">
    <source>
        <dbReference type="EMBL" id="SFB90694.1"/>
    </source>
</evidence>
<dbReference type="Gene3D" id="2.130.10.10">
    <property type="entry name" value="YVTN repeat-like/Quinoprotein amine dehydrogenase"/>
    <property type="match status" value="2"/>
</dbReference>
<reference evidence="6 7" key="1">
    <citation type="submission" date="2016-10" db="EMBL/GenBank/DDBJ databases">
        <authorList>
            <person name="de Groot N.N."/>
        </authorList>
    </citation>
    <scope>NUCLEOTIDE SEQUENCE [LARGE SCALE GENOMIC DNA]</scope>
    <source>
        <strain evidence="6 7">DSM 22900</strain>
    </source>
</reference>
<dbReference type="PANTHER" id="PTHR43547:SF2">
    <property type="entry name" value="HYBRID SIGNAL TRANSDUCTION HISTIDINE KINASE C"/>
    <property type="match status" value="1"/>
</dbReference>
<dbReference type="GO" id="GO:0000155">
    <property type="term" value="F:phosphorelay sensor kinase activity"/>
    <property type="evidence" value="ECO:0007669"/>
    <property type="project" value="InterPro"/>
</dbReference>
<dbReference type="Gene3D" id="2.60.40.10">
    <property type="entry name" value="Immunoglobulins"/>
    <property type="match status" value="1"/>
</dbReference>
<dbReference type="Proteomes" id="UP000199577">
    <property type="component" value="Unassembled WGS sequence"/>
</dbReference>
<organism evidence="6 7">
    <name type="scientific">Parapedobacter composti</name>
    <dbReference type="NCBI Taxonomy" id="623281"/>
    <lineage>
        <taxon>Bacteria</taxon>
        <taxon>Pseudomonadati</taxon>
        <taxon>Bacteroidota</taxon>
        <taxon>Sphingobacteriia</taxon>
        <taxon>Sphingobacteriales</taxon>
        <taxon>Sphingobacteriaceae</taxon>
        <taxon>Parapedobacter</taxon>
    </lineage>
</organism>
<protein>
    <recommendedName>
        <fullName evidence="2">histidine kinase</fullName>
        <ecNumber evidence="2">2.7.13.3</ecNumber>
    </recommendedName>
</protein>
<evidence type="ECO:0000259" key="5">
    <source>
        <dbReference type="PROSITE" id="PS50109"/>
    </source>
</evidence>
<dbReference type="SUPFAM" id="SSF69322">
    <property type="entry name" value="Tricorn protease domain 2"/>
    <property type="match status" value="1"/>
</dbReference>
<evidence type="ECO:0000256" key="4">
    <source>
        <dbReference type="SAM" id="Phobius"/>
    </source>
</evidence>
<dbReference type="InterPro" id="IPR005467">
    <property type="entry name" value="His_kinase_dom"/>
</dbReference>
<name>A0A1I1EUB8_9SPHI</name>
<dbReference type="FunFam" id="1.10.287.130:FF:000045">
    <property type="entry name" value="Two-component system sensor histidine kinase/response regulator"/>
    <property type="match status" value="1"/>
</dbReference>
<dbReference type="STRING" id="623281.SAMN05421747_10227"/>
<proteinExistence type="predicted"/>
<dbReference type="SMART" id="SM00387">
    <property type="entry name" value="HATPase_c"/>
    <property type="match status" value="1"/>
</dbReference>
<dbReference type="InterPro" id="IPR003661">
    <property type="entry name" value="HisK_dim/P_dom"/>
</dbReference>
<dbReference type="InterPro" id="IPR003594">
    <property type="entry name" value="HATPase_dom"/>
</dbReference>
<dbReference type="InterPro" id="IPR011123">
    <property type="entry name" value="Y_Y_Y"/>
</dbReference>
<dbReference type="OrthoDB" id="9809670at2"/>
<dbReference type="InterPro" id="IPR036097">
    <property type="entry name" value="HisK_dim/P_sf"/>
</dbReference>
<keyword evidence="3" id="KW-0597">Phosphoprotein</keyword>
<gene>
    <name evidence="6" type="ORF">SAMN05421747_10227</name>
</gene>
<dbReference type="Pfam" id="PF07494">
    <property type="entry name" value="Reg_prop"/>
    <property type="match status" value="5"/>
</dbReference>
<dbReference type="FunFam" id="2.60.40.10:FF:000791">
    <property type="entry name" value="Two-component system sensor histidine kinase/response regulator"/>
    <property type="match status" value="1"/>
</dbReference>
<dbReference type="PROSITE" id="PS50109">
    <property type="entry name" value="HIS_KIN"/>
    <property type="match status" value="1"/>
</dbReference>
<evidence type="ECO:0000256" key="2">
    <source>
        <dbReference type="ARBA" id="ARBA00012438"/>
    </source>
</evidence>
<dbReference type="SUPFAM" id="SSF47384">
    <property type="entry name" value="Homodimeric domain of signal transducing histidine kinase"/>
    <property type="match status" value="1"/>
</dbReference>
<dbReference type="Pfam" id="PF07495">
    <property type="entry name" value="Y_Y_Y"/>
    <property type="match status" value="1"/>
</dbReference>
<dbReference type="InterPro" id="IPR015943">
    <property type="entry name" value="WD40/YVTN_repeat-like_dom_sf"/>
</dbReference>
<dbReference type="Gene3D" id="1.10.287.130">
    <property type="match status" value="1"/>
</dbReference>
<sequence length="1061" mass="120627">MRLNVLIYLLCLFVSCGYVHGQPYYFSHYQVEDGLSNNGVLCSAQDRMGFMWFGTKDGLNRFDGYSFKVFQHDPNNPNGLGSNFIRALFVDQTGIIWVGTDQGVYLFNPVTETFSLFHPTVTNEILGIQGDFSGNIWIIDNLTLYGYIPGIDSLAQVSDLPRSAVSSFGIAETGDIWIGTSQGDLIHYRPAQGILNTYSLYDHSPPVTSRWIERVYCVNKQFILVGTTKQGVKLVDIAGRTYTDLLPHDETGTDIFVRDILQNGENEYWFATEQGIFIYDQGTGQHTAIRKQRADPWALSDNAVYTLCKDREGAIWAGTYFGGINYYAEDNTFFEKFFPLTEGQAIAGNAVREICGDNMGNIWIGTEDEGLTKLETATGRITNFQPDGKHGSLAYANIHGLLATGDTLWVGTFDHGLDLLDIPTGKVIKHYRAENKEGALRNNFIFTMYRTREGRILLATGRGLYQYAAADKRFTRVPEFPNYIFYTALFEDSDGTIWAGTWRDGLYYSNPKTGKHGKFIHDPAVPASLASNRVNRIYEDSHATVWVATEGGLCRLNPRDSTFRRYGIAQGFPGNLILAMLEDDVGNLWVTTSKGLVQLNRTTEAIRVFTKANGLLSDQFNYNSAYKAPDGTLYFGSVKGMIRFNPANYREQTYQPPVYITGLQVYNRELEINSPGSPLTQSITFTDHIELQYNQSSFSIDFAALSFVSPGMTEYSYKMEGLDKEWTHIRTNRKAYFTELPPGDYLFRVNVADSQGGFKGKERQLRITIMPPFWASFPAYVLYIVLITALIWYIIRSYHRRIRERNRRKLELMRHRKEEELYRAKIDFFTNVTHEIRTPLTLIKAPLEKVMKKAEELPTVKRHLQTMERNTERLIELIDRLLDFRKTEVTGYQLNFSAIDIHELLRENHMGFKLAAAQKNIRLKLTLPDTPCIAYVDKEAVTQIIGNLLTNGLKYAERIIHITLHELSSSDSQFTISIRNDGYLIPWDMRDKVFETFVRLKATNHQQGAGLGLALARSLAQLHNGELYLATPEDGMNVFVLKLPLKQHRNKTQYGTGIVKI</sequence>
<keyword evidence="4" id="KW-1133">Transmembrane helix</keyword>
<keyword evidence="4" id="KW-0472">Membrane</keyword>
<dbReference type="SUPFAM" id="SSF55874">
    <property type="entry name" value="ATPase domain of HSP90 chaperone/DNA topoisomerase II/histidine kinase"/>
    <property type="match status" value="1"/>
</dbReference>
<dbReference type="CDD" id="cd00082">
    <property type="entry name" value="HisKA"/>
    <property type="match status" value="1"/>
</dbReference>
<keyword evidence="4" id="KW-0812">Transmembrane</keyword>
<dbReference type="EMBL" id="FOLL01000002">
    <property type="protein sequence ID" value="SFB90694.1"/>
    <property type="molecule type" value="Genomic_DNA"/>
</dbReference>
<dbReference type="SUPFAM" id="SSF63829">
    <property type="entry name" value="Calcium-dependent phosphotriesterase"/>
    <property type="match status" value="2"/>
</dbReference>
<dbReference type="Gene3D" id="3.30.565.10">
    <property type="entry name" value="Histidine kinase-like ATPase, C-terminal domain"/>
    <property type="match status" value="1"/>
</dbReference>
<dbReference type="Pfam" id="PF02518">
    <property type="entry name" value="HATPase_c"/>
    <property type="match status" value="1"/>
</dbReference>
<dbReference type="SMART" id="SM00388">
    <property type="entry name" value="HisKA"/>
    <property type="match status" value="1"/>
</dbReference>
<evidence type="ECO:0000313" key="7">
    <source>
        <dbReference type="Proteomes" id="UP000199577"/>
    </source>
</evidence>
<dbReference type="PROSITE" id="PS51257">
    <property type="entry name" value="PROKAR_LIPOPROTEIN"/>
    <property type="match status" value="1"/>
</dbReference>
<dbReference type="Pfam" id="PF00512">
    <property type="entry name" value="HisKA"/>
    <property type="match status" value="1"/>
</dbReference>
<dbReference type="EC" id="2.7.13.3" evidence="2"/>
<keyword evidence="6" id="KW-0418">Kinase</keyword>
<dbReference type="RefSeq" id="WP_090971096.1">
    <property type="nucleotide sequence ID" value="NZ_FOLL01000002.1"/>
</dbReference>
<accession>A0A1I1EUB8</accession>
<evidence type="ECO:0000256" key="3">
    <source>
        <dbReference type="ARBA" id="ARBA00022553"/>
    </source>
</evidence>
<feature type="transmembrane region" description="Helical" evidence="4">
    <location>
        <begin position="773"/>
        <end position="795"/>
    </location>
</feature>
<dbReference type="AlphaFoldDB" id="A0A1I1EUB8"/>
<dbReference type="PANTHER" id="PTHR43547">
    <property type="entry name" value="TWO-COMPONENT HISTIDINE KINASE"/>
    <property type="match status" value="1"/>
</dbReference>
<comment type="catalytic activity">
    <reaction evidence="1">
        <text>ATP + protein L-histidine = ADP + protein N-phospho-L-histidine.</text>
        <dbReference type="EC" id="2.7.13.3"/>
    </reaction>
</comment>
<feature type="domain" description="Histidine kinase" evidence="5">
    <location>
        <begin position="831"/>
        <end position="1047"/>
    </location>
</feature>
<dbReference type="InterPro" id="IPR013783">
    <property type="entry name" value="Ig-like_fold"/>
</dbReference>